<evidence type="ECO:0000256" key="6">
    <source>
        <dbReference type="ARBA" id="ARBA00022958"/>
    </source>
</evidence>
<dbReference type="GO" id="GO:0005886">
    <property type="term" value="C:plasma membrane"/>
    <property type="evidence" value="ECO:0007669"/>
    <property type="project" value="TreeGrafter"/>
</dbReference>
<dbReference type="EMBL" id="VJXY01000011">
    <property type="protein sequence ID" value="MBD6616620.1"/>
    <property type="molecule type" value="Genomic_DNA"/>
</dbReference>
<keyword evidence="6" id="KW-0630">Potassium</keyword>
<evidence type="ECO:0000256" key="7">
    <source>
        <dbReference type="ARBA" id="ARBA00022989"/>
    </source>
</evidence>
<evidence type="ECO:0000256" key="10">
    <source>
        <dbReference type="ARBA" id="ARBA00023303"/>
    </source>
</evidence>
<dbReference type="Proteomes" id="UP001165986">
    <property type="component" value="Unassembled WGS sequence"/>
</dbReference>
<comment type="subcellular location">
    <subcellularLocation>
        <location evidence="1">Membrane</location>
        <topology evidence="1">Multi-pass membrane protein</topology>
    </subcellularLocation>
</comment>
<dbReference type="RefSeq" id="WP_191757858.1">
    <property type="nucleotide sequence ID" value="NZ_VJXY01000011.1"/>
</dbReference>
<evidence type="ECO:0000256" key="4">
    <source>
        <dbReference type="ARBA" id="ARBA00022692"/>
    </source>
</evidence>
<keyword evidence="2" id="KW-0813">Transport</keyword>
<keyword evidence="9 11" id="KW-0472">Membrane</keyword>
<dbReference type="GO" id="GO:1990573">
    <property type="term" value="P:potassium ion import across plasma membrane"/>
    <property type="evidence" value="ECO:0007669"/>
    <property type="project" value="TreeGrafter"/>
</dbReference>
<dbReference type="Gene3D" id="1.10.287.70">
    <property type="match status" value="1"/>
</dbReference>
<keyword evidence="3" id="KW-0633">Potassium transport</keyword>
<dbReference type="SUPFAM" id="SSF81324">
    <property type="entry name" value="Voltage-gated potassium channels"/>
    <property type="match status" value="1"/>
</dbReference>
<sequence length="304" mass="34928">MKFRLKRLSQKQRQRLIPRIHIKIQDGQFEIMGMGVWYSYWRDPYHLLLTIPWTAFLALIAVLYVGINALFALAYLAGGDCIENARPGYFLDAFFFSVQTLASIGYGAMYPKTTYANTIVTIEAMAGLVGIAVMTGLAFARFSRPTARVLFSRVAVITPHEGVPTLMFRAANERRNQILEAQMRVYLMRDEVTVEGHLIRRFHDLKLLRSQTPSFMLSWSAMHPIDEYSPLYGMTSESLIQTKTTLVISLSGIDETVAQVVHARHHYSANDILWNYRFVDIIHYTGEGHRYIDYNHFHDILPLD</sequence>
<comment type="caution">
    <text evidence="14">The sequence shown here is derived from an EMBL/GenBank/DDBJ whole genome shotgun (WGS) entry which is preliminary data.</text>
</comment>
<evidence type="ECO:0000256" key="2">
    <source>
        <dbReference type="ARBA" id="ARBA00022448"/>
    </source>
</evidence>
<evidence type="ECO:0000256" key="9">
    <source>
        <dbReference type="ARBA" id="ARBA00023136"/>
    </source>
</evidence>
<proteinExistence type="predicted"/>
<dbReference type="GO" id="GO:0005242">
    <property type="term" value="F:inward rectifier potassium channel activity"/>
    <property type="evidence" value="ECO:0007669"/>
    <property type="project" value="InterPro"/>
</dbReference>
<feature type="transmembrane region" description="Helical" evidence="11">
    <location>
        <begin position="89"/>
        <end position="109"/>
    </location>
</feature>
<dbReference type="GO" id="GO:0034702">
    <property type="term" value="C:monoatomic ion channel complex"/>
    <property type="evidence" value="ECO:0007669"/>
    <property type="project" value="UniProtKB-KW"/>
</dbReference>
<dbReference type="SUPFAM" id="SSF81296">
    <property type="entry name" value="E set domains"/>
    <property type="match status" value="1"/>
</dbReference>
<evidence type="ECO:0000259" key="12">
    <source>
        <dbReference type="Pfam" id="PF07885"/>
    </source>
</evidence>
<name>A0AA40VR00_9NOST</name>
<feature type="transmembrane region" description="Helical" evidence="11">
    <location>
        <begin position="53"/>
        <end position="77"/>
    </location>
</feature>
<evidence type="ECO:0000256" key="5">
    <source>
        <dbReference type="ARBA" id="ARBA00022882"/>
    </source>
</evidence>
<keyword evidence="10 14" id="KW-0407">Ion channel</keyword>
<accession>A0AA40VR00</accession>
<keyword evidence="15" id="KW-1185">Reference proteome</keyword>
<keyword evidence="5" id="KW-0851">Voltage-gated channel</keyword>
<dbReference type="PANTHER" id="PTHR11767:SF102">
    <property type="entry name" value="INWARDLY RECTIFYING POTASSIUM CHANNEL 1, ISOFORM F"/>
    <property type="match status" value="1"/>
</dbReference>
<gene>
    <name evidence="14" type="ORF">FNW02_12445</name>
</gene>
<dbReference type="InterPro" id="IPR013518">
    <property type="entry name" value="K_chnl_inward-rec_Kir_cyto"/>
</dbReference>
<dbReference type="Gene3D" id="2.60.40.1400">
    <property type="entry name" value="G protein-activated inward rectifier potassium channel 1"/>
    <property type="match status" value="1"/>
</dbReference>
<dbReference type="Pfam" id="PF17655">
    <property type="entry name" value="IRK_C"/>
    <property type="match status" value="1"/>
</dbReference>
<dbReference type="InterPro" id="IPR014756">
    <property type="entry name" value="Ig_E-set"/>
</dbReference>
<keyword evidence="8" id="KW-0406">Ion transport</keyword>
<keyword evidence="4 11" id="KW-0812">Transmembrane</keyword>
<dbReference type="InterPro" id="IPR013099">
    <property type="entry name" value="K_chnl_dom"/>
</dbReference>
<feature type="domain" description="Inward rectifier potassium channel C-terminal" evidence="13">
    <location>
        <begin position="149"/>
        <end position="300"/>
    </location>
</feature>
<dbReference type="InterPro" id="IPR041647">
    <property type="entry name" value="IRK_C"/>
</dbReference>
<feature type="transmembrane region" description="Helical" evidence="11">
    <location>
        <begin position="115"/>
        <end position="140"/>
    </location>
</feature>
<reference evidence="14" key="1">
    <citation type="submission" date="2019-07" db="EMBL/GenBank/DDBJ databases">
        <title>Toxilogical consequences of a new and cryptic species of cyanobacteria (Komarekiella delphini-convector) recovered from the epidermis of a bottlenose dolphin and 1500 ft. in the air.</title>
        <authorList>
            <person name="Brown A.O."/>
            <person name="Dvorak P."/>
            <person name="Villanueva C.D."/>
            <person name="Foss A.J."/>
            <person name="Garvey A.D."/>
            <person name="Gibson Q.A."/>
            <person name="Johansen J.R."/>
            <person name="Casamatta D.A."/>
        </authorList>
    </citation>
    <scope>NUCLEOTIDE SEQUENCE</scope>
    <source>
        <strain evidence="14">SJRDD-AB1</strain>
    </source>
</reference>
<dbReference type="AlphaFoldDB" id="A0AA40VR00"/>
<dbReference type="InterPro" id="IPR016449">
    <property type="entry name" value="K_chnl_inward-rec_Kir"/>
</dbReference>
<dbReference type="PRINTS" id="PR01320">
    <property type="entry name" value="KIRCHANNEL"/>
</dbReference>
<keyword evidence="7 11" id="KW-1133">Transmembrane helix</keyword>
<organism evidence="14 15">
    <name type="scientific">Komarekiella delphini-convector SJRDD-AB1</name>
    <dbReference type="NCBI Taxonomy" id="2593771"/>
    <lineage>
        <taxon>Bacteria</taxon>
        <taxon>Bacillati</taxon>
        <taxon>Cyanobacteriota</taxon>
        <taxon>Cyanophyceae</taxon>
        <taxon>Nostocales</taxon>
        <taxon>Nostocaceae</taxon>
        <taxon>Komarekiella</taxon>
        <taxon>Komarekiella delphini-convector</taxon>
    </lineage>
</organism>
<feature type="domain" description="Potassium channel" evidence="12">
    <location>
        <begin position="77"/>
        <end position="138"/>
    </location>
</feature>
<evidence type="ECO:0000256" key="3">
    <source>
        <dbReference type="ARBA" id="ARBA00022538"/>
    </source>
</evidence>
<evidence type="ECO:0000313" key="15">
    <source>
        <dbReference type="Proteomes" id="UP001165986"/>
    </source>
</evidence>
<dbReference type="GO" id="GO:0034765">
    <property type="term" value="P:regulation of monoatomic ion transmembrane transport"/>
    <property type="evidence" value="ECO:0007669"/>
    <property type="project" value="TreeGrafter"/>
</dbReference>
<evidence type="ECO:0000259" key="13">
    <source>
        <dbReference type="Pfam" id="PF17655"/>
    </source>
</evidence>
<dbReference type="PANTHER" id="PTHR11767">
    <property type="entry name" value="INWARD RECTIFIER POTASSIUM CHANNEL"/>
    <property type="match status" value="1"/>
</dbReference>
<evidence type="ECO:0000256" key="8">
    <source>
        <dbReference type="ARBA" id="ARBA00023065"/>
    </source>
</evidence>
<evidence type="ECO:0000256" key="1">
    <source>
        <dbReference type="ARBA" id="ARBA00004141"/>
    </source>
</evidence>
<dbReference type="Pfam" id="PF07885">
    <property type="entry name" value="Ion_trans_2"/>
    <property type="match status" value="1"/>
</dbReference>
<protein>
    <submittedName>
        <fullName evidence="14">ATP-sensitive inward rectifier potassium channel 10</fullName>
    </submittedName>
</protein>
<evidence type="ECO:0000256" key="11">
    <source>
        <dbReference type="SAM" id="Phobius"/>
    </source>
</evidence>
<evidence type="ECO:0000313" key="14">
    <source>
        <dbReference type="EMBL" id="MBD6616620.1"/>
    </source>
</evidence>